<protein>
    <recommendedName>
        <fullName evidence="6">Protein kinase domain-containing protein</fullName>
    </recommendedName>
</protein>
<dbReference type="PROSITE" id="PS50011">
    <property type="entry name" value="PROTEIN_KINASE_DOM"/>
    <property type="match status" value="1"/>
</dbReference>
<dbReference type="PROSITE" id="PS00107">
    <property type="entry name" value="PROTEIN_KINASE_ATP"/>
    <property type="match status" value="1"/>
</dbReference>
<keyword evidence="1 3" id="KW-0547">Nucleotide-binding</keyword>
<feature type="domain" description="Protein kinase" evidence="6">
    <location>
        <begin position="17"/>
        <end position="280"/>
    </location>
</feature>
<gene>
    <name evidence="7" type="ORF">GDO81_024022</name>
</gene>
<keyword evidence="4" id="KW-0723">Serine/threonine-protein kinase</keyword>
<comment type="caution">
    <text evidence="7">The sequence shown here is derived from an EMBL/GenBank/DDBJ whole genome shotgun (WGS) entry which is preliminary data.</text>
</comment>
<organism evidence="7 8">
    <name type="scientific">Engystomops pustulosus</name>
    <name type="common">Tungara frog</name>
    <name type="synonym">Physalaemus pustulosus</name>
    <dbReference type="NCBI Taxonomy" id="76066"/>
    <lineage>
        <taxon>Eukaryota</taxon>
        <taxon>Metazoa</taxon>
        <taxon>Chordata</taxon>
        <taxon>Craniata</taxon>
        <taxon>Vertebrata</taxon>
        <taxon>Euteleostomi</taxon>
        <taxon>Amphibia</taxon>
        <taxon>Batrachia</taxon>
        <taxon>Anura</taxon>
        <taxon>Neobatrachia</taxon>
        <taxon>Hyloidea</taxon>
        <taxon>Leptodactylidae</taxon>
        <taxon>Leiuperinae</taxon>
        <taxon>Engystomops</taxon>
    </lineage>
</organism>
<keyword evidence="2 3" id="KW-0067">ATP-binding</keyword>
<dbReference type="AlphaFoldDB" id="A0AAV6ZCR7"/>
<evidence type="ECO:0000313" key="7">
    <source>
        <dbReference type="EMBL" id="KAG8543688.1"/>
    </source>
</evidence>
<dbReference type="PANTHER" id="PTHR24359:SF0">
    <property type="entry name" value="SERINE_THREONINE-PROTEIN KINASE SBK1"/>
    <property type="match status" value="1"/>
</dbReference>
<dbReference type="GO" id="GO:0004674">
    <property type="term" value="F:protein serine/threonine kinase activity"/>
    <property type="evidence" value="ECO:0007669"/>
    <property type="project" value="UniProtKB-KW"/>
</dbReference>
<dbReference type="EMBL" id="WNYA01003025">
    <property type="protein sequence ID" value="KAG8543688.1"/>
    <property type="molecule type" value="Genomic_DNA"/>
</dbReference>
<dbReference type="PROSITE" id="PS00108">
    <property type="entry name" value="PROTEIN_KINASE_ST"/>
    <property type="match status" value="1"/>
</dbReference>
<evidence type="ECO:0000256" key="5">
    <source>
        <dbReference type="SAM" id="MobiDB-lite"/>
    </source>
</evidence>
<keyword evidence="4" id="KW-0418">Kinase</keyword>
<evidence type="ECO:0000259" key="6">
    <source>
        <dbReference type="PROSITE" id="PS50011"/>
    </source>
</evidence>
<evidence type="ECO:0000256" key="1">
    <source>
        <dbReference type="ARBA" id="ARBA00022741"/>
    </source>
</evidence>
<feature type="binding site" evidence="3">
    <location>
        <position position="50"/>
    </location>
    <ligand>
        <name>ATP</name>
        <dbReference type="ChEBI" id="CHEBI:30616"/>
    </ligand>
</feature>
<dbReference type="Gene3D" id="1.10.510.10">
    <property type="entry name" value="Transferase(Phosphotransferase) domain 1"/>
    <property type="match status" value="1"/>
</dbReference>
<dbReference type="PANTHER" id="PTHR24359">
    <property type="entry name" value="SERINE/THREONINE-PROTEIN KINASE SBK1"/>
    <property type="match status" value="1"/>
</dbReference>
<keyword evidence="4" id="KW-0808">Transferase</keyword>
<dbReference type="InterPro" id="IPR000719">
    <property type="entry name" value="Prot_kinase_dom"/>
</dbReference>
<accession>A0AAV6ZCR7</accession>
<evidence type="ECO:0000256" key="4">
    <source>
        <dbReference type="RuleBase" id="RU000304"/>
    </source>
</evidence>
<feature type="compositionally biased region" description="Polar residues" evidence="5">
    <location>
        <begin position="303"/>
        <end position="316"/>
    </location>
</feature>
<dbReference type="InterPro" id="IPR008271">
    <property type="entry name" value="Ser/Thr_kinase_AS"/>
</dbReference>
<dbReference type="Proteomes" id="UP000824782">
    <property type="component" value="Unassembled WGS sequence"/>
</dbReference>
<comment type="similarity">
    <text evidence="4">Belongs to the protein kinase superfamily.</text>
</comment>
<dbReference type="SMART" id="SM00220">
    <property type="entry name" value="S_TKc"/>
    <property type="match status" value="1"/>
</dbReference>
<proteinExistence type="inferred from homology"/>
<sequence>MEPVFQTVEVEEITECYRIVKRLGQGAYGQVLLAQDKLTGKPFALKLVRKDRTKLKSFLMELSLSISLSEHPGFITTYPIFTHTMDYYAMTQELATAGTLHHLIQAEVGLSEEMVKRCAVQISSALDYMHHKGLVHRDLKPDNVLLMDRDCHHIVLGDFGLTQPVGSFVISMSHIIPYMSPELCDISDEEYLVLHPSVDTWAFGVLLFVTLTGYYPWRRAFSDDIMYLDYVYWLDNLSYIPPPARWDQFSPSAATMLRNLLVPDQSCRHSVLSVLNYINFPWKTDVSGGNPWEAESPVDCDSDSQPIDQEDTTSNHGMEADNPIIIIKEEDAMLTLGLEVEIS</sequence>
<dbReference type="InterPro" id="IPR011009">
    <property type="entry name" value="Kinase-like_dom_sf"/>
</dbReference>
<reference evidence="7" key="1">
    <citation type="thesis" date="2020" institute="ProQuest LLC" country="789 East Eisenhower Parkway, Ann Arbor, MI, USA">
        <title>Comparative Genomics and Chromosome Evolution.</title>
        <authorList>
            <person name="Mudd A.B."/>
        </authorList>
    </citation>
    <scope>NUCLEOTIDE SEQUENCE</scope>
    <source>
        <strain evidence="7">237g6f4</strain>
        <tissue evidence="7">Blood</tissue>
    </source>
</reference>
<dbReference type="InterPro" id="IPR017441">
    <property type="entry name" value="Protein_kinase_ATP_BS"/>
</dbReference>
<dbReference type="Pfam" id="PF00069">
    <property type="entry name" value="Pkinase"/>
    <property type="match status" value="1"/>
</dbReference>
<dbReference type="SUPFAM" id="SSF56112">
    <property type="entry name" value="Protein kinase-like (PK-like)"/>
    <property type="match status" value="1"/>
</dbReference>
<name>A0AAV6ZCR7_ENGPU</name>
<evidence type="ECO:0000256" key="3">
    <source>
        <dbReference type="PROSITE-ProRule" id="PRU10141"/>
    </source>
</evidence>
<keyword evidence="8" id="KW-1185">Reference proteome</keyword>
<evidence type="ECO:0000313" key="8">
    <source>
        <dbReference type="Proteomes" id="UP000824782"/>
    </source>
</evidence>
<feature type="region of interest" description="Disordered" evidence="5">
    <location>
        <begin position="291"/>
        <end position="318"/>
    </location>
</feature>
<evidence type="ECO:0000256" key="2">
    <source>
        <dbReference type="ARBA" id="ARBA00022840"/>
    </source>
</evidence>
<dbReference type="GO" id="GO:0005524">
    <property type="term" value="F:ATP binding"/>
    <property type="evidence" value="ECO:0007669"/>
    <property type="project" value="UniProtKB-UniRule"/>
</dbReference>